<gene>
    <name evidence="2" type="ORF">PIB30_092194</name>
</gene>
<evidence type="ECO:0000313" key="3">
    <source>
        <dbReference type="Proteomes" id="UP001341840"/>
    </source>
</evidence>
<evidence type="ECO:0000313" key="2">
    <source>
        <dbReference type="EMBL" id="MED6127865.1"/>
    </source>
</evidence>
<keyword evidence="3" id="KW-1185">Reference proteome</keyword>
<accession>A0ABU6RVG8</accession>
<dbReference type="Proteomes" id="UP001341840">
    <property type="component" value="Unassembled WGS sequence"/>
</dbReference>
<evidence type="ECO:0000256" key="1">
    <source>
        <dbReference type="SAM" id="MobiDB-lite"/>
    </source>
</evidence>
<comment type="caution">
    <text evidence="2">The sequence shown here is derived from an EMBL/GenBank/DDBJ whole genome shotgun (WGS) entry which is preliminary data.</text>
</comment>
<protein>
    <submittedName>
        <fullName evidence="2">Uncharacterized protein</fullName>
    </submittedName>
</protein>
<dbReference type="EMBL" id="JASCZI010032093">
    <property type="protein sequence ID" value="MED6127865.1"/>
    <property type="molecule type" value="Genomic_DNA"/>
</dbReference>
<organism evidence="2 3">
    <name type="scientific">Stylosanthes scabra</name>
    <dbReference type="NCBI Taxonomy" id="79078"/>
    <lineage>
        <taxon>Eukaryota</taxon>
        <taxon>Viridiplantae</taxon>
        <taxon>Streptophyta</taxon>
        <taxon>Embryophyta</taxon>
        <taxon>Tracheophyta</taxon>
        <taxon>Spermatophyta</taxon>
        <taxon>Magnoliopsida</taxon>
        <taxon>eudicotyledons</taxon>
        <taxon>Gunneridae</taxon>
        <taxon>Pentapetalae</taxon>
        <taxon>rosids</taxon>
        <taxon>fabids</taxon>
        <taxon>Fabales</taxon>
        <taxon>Fabaceae</taxon>
        <taxon>Papilionoideae</taxon>
        <taxon>50 kb inversion clade</taxon>
        <taxon>dalbergioids sensu lato</taxon>
        <taxon>Dalbergieae</taxon>
        <taxon>Pterocarpus clade</taxon>
        <taxon>Stylosanthes</taxon>
    </lineage>
</organism>
<feature type="compositionally biased region" description="Basic and acidic residues" evidence="1">
    <location>
        <begin position="14"/>
        <end position="23"/>
    </location>
</feature>
<feature type="region of interest" description="Disordered" evidence="1">
    <location>
        <begin position="14"/>
        <end position="42"/>
    </location>
</feature>
<reference evidence="2 3" key="1">
    <citation type="journal article" date="2023" name="Plants (Basel)">
        <title>Bridging the Gap: Combining Genomics and Transcriptomics Approaches to Understand Stylosanthes scabra, an Orphan Legume from the Brazilian Caatinga.</title>
        <authorList>
            <person name="Ferreira-Neto J.R.C."/>
            <person name="da Silva M.D."/>
            <person name="Binneck E."/>
            <person name="de Melo N.F."/>
            <person name="da Silva R.H."/>
            <person name="de Melo A.L.T.M."/>
            <person name="Pandolfi V."/>
            <person name="Bustamante F.O."/>
            <person name="Brasileiro-Vidal A.C."/>
            <person name="Benko-Iseppon A.M."/>
        </authorList>
    </citation>
    <scope>NUCLEOTIDE SEQUENCE [LARGE SCALE GENOMIC DNA]</scope>
    <source>
        <tissue evidence="2">Leaves</tissue>
    </source>
</reference>
<name>A0ABU6RVG8_9FABA</name>
<sequence>MIVEGFFKKQRLDRDVGDMDRNHSQQQQNTAEHDRGGITFRPRWFNNGDNIPIIIPDNGDTNDNTKGHDTCVDGAIKWRPTKSFTRKSSAIQGAVAAGFNKGWTPSASFLGRRYPTGTNYPNLEAGMC</sequence>
<proteinExistence type="predicted"/>